<evidence type="ECO:0000313" key="2">
    <source>
        <dbReference type="Proteomes" id="UP001221142"/>
    </source>
</evidence>
<keyword evidence="2" id="KW-1185">Reference proteome</keyword>
<comment type="caution">
    <text evidence="1">The sequence shown here is derived from an EMBL/GenBank/DDBJ whole genome shotgun (WGS) entry which is preliminary data.</text>
</comment>
<name>A0AAD7BIC5_9AGAR</name>
<accession>A0AAD7BIC5</accession>
<gene>
    <name evidence="1" type="ORF">FB45DRAFT_1061727</name>
</gene>
<organism evidence="1 2">
    <name type="scientific">Roridomyces roridus</name>
    <dbReference type="NCBI Taxonomy" id="1738132"/>
    <lineage>
        <taxon>Eukaryota</taxon>
        <taxon>Fungi</taxon>
        <taxon>Dikarya</taxon>
        <taxon>Basidiomycota</taxon>
        <taxon>Agaricomycotina</taxon>
        <taxon>Agaricomycetes</taxon>
        <taxon>Agaricomycetidae</taxon>
        <taxon>Agaricales</taxon>
        <taxon>Marasmiineae</taxon>
        <taxon>Mycenaceae</taxon>
        <taxon>Roridomyces</taxon>
    </lineage>
</organism>
<dbReference type="EMBL" id="JARKIF010000015">
    <property type="protein sequence ID" value="KAJ7622099.1"/>
    <property type="molecule type" value="Genomic_DNA"/>
</dbReference>
<sequence length="52" mass="5818">MACTEYIKDGHQGALTGEDFWSRAEAFIESRRRGEAASVLMMQASGFRDSVF</sequence>
<dbReference type="Proteomes" id="UP001221142">
    <property type="component" value="Unassembled WGS sequence"/>
</dbReference>
<evidence type="ECO:0000313" key="1">
    <source>
        <dbReference type="EMBL" id="KAJ7622099.1"/>
    </source>
</evidence>
<proteinExistence type="predicted"/>
<protein>
    <submittedName>
        <fullName evidence="1">Uncharacterized protein</fullName>
    </submittedName>
</protein>
<dbReference type="AlphaFoldDB" id="A0AAD7BIC5"/>
<reference evidence="1" key="1">
    <citation type="submission" date="2023-03" db="EMBL/GenBank/DDBJ databases">
        <title>Massive genome expansion in bonnet fungi (Mycena s.s.) driven by repeated elements and novel gene families across ecological guilds.</title>
        <authorList>
            <consortium name="Lawrence Berkeley National Laboratory"/>
            <person name="Harder C.B."/>
            <person name="Miyauchi S."/>
            <person name="Viragh M."/>
            <person name="Kuo A."/>
            <person name="Thoen E."/>
            <person name="Andreopoulos B."/>
            <person name="Lu D."/>
            <person name="Skrede I."/>
            <person name="Drula E."/>
            <person name="Henrissat B."/>
            <person name="Morin E."/>
            <person name="Kohler A."/>
            <person name="Barry K."/>
            <person name="LaButti K."/>
            <person name="Morin E."/>
            <person name="Salamov A."/>
            <person name="Lipzen A."/>
            <person name="Mereny Z."/>
            <person name="Hegedus B."/>
            <person name="Baldrian P."/>
            <person name="Stursova M."/>
            <person name="Weitz H."/>
            <person name="Taylor A."/>
            <person name="Grigoriev I.V."/>
            <person name="Nagy L.G."/>
            <person name="Martin F."/>
            <person name="Kauserud H."/>
        </authorList>
    </citation>
    <scope>NUCLEOTIDE SEQUENCE</scope>
    <source>
        <strain evidence="1">9284</strain>
    </source>
</reference>